<evidence type="ECO:0000256" key="1">
    <source>
        <dbReference type="SAM" id="MobiDB-lite"/>
    </source>
</evidence>
<dbReference type="EMBL" id="BAABUJ010000007">
    <property type="protein sequence ID" value="GAA5797092.1"/>
    <property type="molecule type" value="Genomic_DNA"/>
</dbReference>
<dbReference type="Proteomes" id="UP001476247">
    <property type="component" value="Unassembled WGS sequence"/>
</dbReference>
<evidence type="ECO:0000313" key="2">
    <source>
        <dbReference type="EMBL" id="GAA5797092.1"/>
    </source>
</evidence>
<organism evidence="2 3">
    <name type="scientific">Helicostylum pulchrum</name>
    <dbReference type="NCBI Taxonomy" id="562976"/>
    <lineage>
        <taxon>Eukaryota</taxon>
        <taxon>Fungi</taxon>
        <taxon>Fungi incertae sedis</taxon>
        <taxon>Mucoromycota</taxon>
        <taxon>Mucoromycotina</taxon>
        <taxon>Mucoromycetes</taxon>
        <taxon>Mucorales</taxon>
        <taxon>Mucorineae</taxon>
        <taxon>Mucoraceae</taxon>
        <taxon>Helicostylum</taxon>
    </lineage>
</organism>
<name>A0ABP9XSN1_9FUNG</name>
<evidence type="ECO:0000313" key="3">
    <source>
        <dbReference type="Proteomes" id="UP001476247"/>
    </source>
</evidence>
<sequence length="262" mass="29216">MKAVNKLERQLKDAGNNENNKSFWLQEYPKLKKDLYQKRKSTEAGPSNPKRSNTGPETNEEIEELDSIFVVGEKRSVGTIVKTAGLELHHKYVQGIKLDSRERNIMSIAHNAETTLMVFGSSQTTSVTSRFGSTSVDLLPSNLSLSNIPNGEGISKTLAQTTNLASDHVGQLNTIDMSLESDRNTLKANTTQEKYDHIMASIKPKEVQLSDNVKRLIDGLKSIQIISSRNMRNALYKHGYNPDYDLVADADTGIIENLTRHL</sequence>
<keyword evidence="3" id="KW-1185">Reference proteome</keyword>
<comment type="caution">
    <text evidence="2">The sequence shown here is derived from an EMBL/GenBank/DDBJ whole genome shotgun (WGS) entry which is preliminary data.</text>
</comment>
<feature type="compositionally biased region" description="Basic and acidic residues" evidence="1">
    <location>
        <begin position="1"/>
        <end position="12"/>
    </location>
</feature>
<proteinExistence type="predicted"/>
<feature type="compositionally biased region" description="Basic and acidic residues" evidence="1">
    <location>
        <begin position="29"/>
        <end position="42"/>
    </location>
</feature>
<reference evidence="2 3" key="1">
    <citation type="submission" date="2024-04" db="EMBL/GenBank/DDBJ databases">
        <title>genome sequences of Mucor flavus KT1a and Helicostylum pulchrum KT1b strains isolation_sourced from the surface of a dry-aged beef.</title>
        <authorList>
            <person name="Toyotome T."/>
            <person name="Hosono M."/>
            <person name="Torimaru M."/>
            <person name="Fukuda K."/>
            <person name="Mikami N."/>
        </authorList>
    </citation>
    <scope>NUCLEOTIDE SEQUENCE [LARGE SCALE GENOMIC DNA]</scope>
    <source>
        <strain evidence="2 3">KT1b</strain>
    </source>
</reference>
<accession>A0ABP9XSN1</accession>
<protein>
    <submittedName>
        <fullName evidence="2">Uncharacterized protein</fullName>
    </submittedName>
</protein>
<feature type="region of interest" description="Disordered" evidence="1">
    <location>
        <begin position="1"/>
        <end position="61"/>
    </location>
</feature>
<gene>
    <name evidence="2" type="ORF">HPULCUR_002471</name>
</gene>